<accession>A0ABD3PFR0</accession>
<evidence type="ECO:0000313" key="1">
    <source>
        <dbReference type="EMBL" id="KAL3786970.1"/>
    </source>
</evidence>
<keyword evidence="2" id="KW-1185">Reference proteome</keyword>
<sequence>MKTVVRSRHESANKRFKIFHSLEKHSACFRTVAVVTQLSIEYGSPLYEVEYYDMSKTNEDDVDFELELDL</sequence>
<comment type="caution">
    <text evidence="1">The sequence shown here is derived from an EMBL/GenBank/DDBJ whole genome shotgun (WGS) entry which is preliminary data.</text>
</comment>
<protein>
    <submittedName>
        <fullName evidence="1">Uncharacterized protein</fullName>
    </submittedName>
</protein>
<reference evidence="1 2" key="1">
    <citation type="submission" date="2024-10" db="EMBL/GenBank/DDBJ databases">
        <title>Updated reference genomes for cyclostephanoid diatoms.</title>
        <authorList>
            <person name="Roberts W.R."/>
            <person name="Alverson A.J."/>
        </authorList>
    </citation>
    <scope>NUCLEOTIDE SEQUENCE [LARGE SCALE GENOMIC DNA]</scope>
    <source>
        <strain evidence="1 2">AJA010-31</strain>
    </source>
</reference>
<dbReference type="Proteomes" id="UP001530400">
    <property type="component" value="Unassembled WGS sequence"/>
</dbReference>
<dbReference type="EMBL" id="JALLPJ020000629">
    <property type="protein sequence ID" value="KAL3786970.1"/>
    <property type="molecule type" value="Genomic_DNA"/>
</dbReference>
<organism evidence="1 2">
    <name type="scientific">Cyclotella atomus</name>
    <dbReference type="NCBI Taxonomy" id="382360"/>
    <lineage>
        <taxon>Eukaryota</taxon>
        <taxon>Sar</taxon>
        <taxon>Stramenopiles</taxon>
        <taxon>Ochrophyta</taxon>
        <taxon>Bacillariophyta</taxon>
        <taxon>Coscinodiscophyceae</taxon>
        <taxon>Thalassiosirophycidae</taxon>
        <taxon>Stephanodiscales</taxon>
        <taxon>Stephanodiscaceae</taxon>
        <taxon>Cyclotella</taxon>
    </lineage>
</organism>
<dbReference type="AlphaFoldDB" id="A0ABD3PFR0"/>
<proteinExistence type="predicted"/>
<gene>
    <name evidence="1" type="ORF">ACHAWO_005109</name>
</gene>
<evidence type="ECO:0000313" key="2">
    <source>
        <dbReference type="Proteomes" id="UP001530400"/>
    </source>
</evidence>
<name>A0ABD3PFR0_9STRA</name>